<evidence type="ECO:0000256" key="9">
    <source>
        <dbReference type="RuleBase" id="RU361193"/>
    </source>
</evidence>
<gene>
    <name evidence="11" type="ORF">JX265_006028</name>
</gene>
<proteinExistence type="inferred from homology"/>
<evidence type="ECO:0000256" key="4">
    <source>
        <dbReference type="ARBA" id="ARBA00022801"/>
    </source>
</evidence>
<comment type="similarity">
    <text evidence="3 9">Belongs to the glycosyl hydrolase 47 family.</text>
</comment>
<accession>A0A9Q0AR60</accession>
<evidence type="ECO:0000256" key="2">
    <source>
        <dbReference type="ARBA" id="ARBA00004922"/>
    </source>
</evidence>
<dbReference type="InterPro" id="IPR012341">
    <property type="entry name" value="6hp_glycosidase-like_sf"/>
</dbReference>
<evidence type="ECO:0000256" key="6">
    <source>
        <dbReference type="PIRSR" id="PIRSR601382-1"/>
    </source>
</evidence>
<dbReference type="PANTHER" id="PTHR11742:SF89">
    <property type="entry name" value="ALPHA-1,2-MANNOSIDASE"/>
    <property type="match status" value="1"/>
</dbReference>
<feature type="disulfide bond" evidence="8">
    <location>
        <begin position="400"/>
        <end position="429"/>
    </location>
</feature>
<evidence type="ECO:0000256" key="5">
    <source>
        <dbReference type="ARBA" id="ARBA00023157"/>
    </source>
</evidence>
<name>A0A9Q0AR60_9PEZI</name>
<feature type="active site" description="Proton donor" evidence="6">
    <location>
        <position position="192"/>
    </location>
</feature>
<evidence type="ECO:0000256" key="8">
    <source>
        <dbReference type="PIRSR" id="PIRSR601382-3"/>
    </source>
</evidence>
<protein>
    <recommendedName>
        <fullName evidence="9">alpha-1,2-Mannosidase</fullName>
        <ecNumber evidence="9">3.2.1.-</ecNumber>
    </recommendedName>
</protein>
<evidence type="ECO:0000313" key="12">
    <source>
        <dbReference type="Proteomes" id="UP000829685"/>
    </source>
</evidence>
<reference evidence="11" key="1">
    <citation type="submission" date="2021-03" db="EMBL/GenBank/DDBJ databases">
        <title>Revisited historic fungal species revealed as producer of novel bioactive compounds through whole genome sequencing and comparative genomics.</title>
        <authorList>
            <person name="Vignolle G.A."/>
            <person name="Hochenegger N."/>
            <person name="Mach R.L."/>
            <person name="Mach-Aigner A.R."/>
            <person name="Javad Rahimi M."/>
            <person name="Salim K.A."/>
            <person name="Chan C.M."/>
            <person name="Lim L.B.L."/>
            <person name="Cai F."/>
            <person name="Druzhinina I.S."/>
            <person name="U'Ren J.M."/>
            <person name="Derntl C."/>
        </authorList>
    </citation>
    <scope>NUCLEOTIDE SEQUENCE</scope>
    <source>
        <strain evidence="11">TUCIM 5799</strain>
    </source>
</reference>
<comment type="cofactor">
    <cofactor evidence="1 7">
        <name>Ca(2+)</name>
        <dbReference type="ChEBI" id="CHEBI:29108"/>
    </cofactor>
</comment>
<evidence type="ECO:0000256" key="1">
    <source>
        <dbReference type="ARBA" id="ARBA00001913"/>
    </source>
</evidence>
<dbReference type="Proteomes" id="UP000829685">
    <property type="component" value="Unassembled WGS sequence"/>
</dbReference>
<dbReference type="InterPro" id="IPR050749">
    <property type="entry name" value="Glycosyl_Hydrolase_47"/>
</dbReference>
<sequence>MLVDNAAWFDYTNYSTTAALFRRPIRLLSLLGGIAIFYILVIFVPKAPETLYGFKYVKSSYDWSALPQAHPVAELTPLPTGTPRSIPQVQYDFAAHYRPNSTRLDVLAERRQAVKDACRKSWDSYKKYAWMKDELKPVSGGSKTTLAGWAATLVDSLDTLWIMDMKDDFYEATAAAVTIDWETNETSFNTFETTIRHLGGLLAAYDLSKERALLQKAIELGDMLYAGFDTPNRMPVFWMDFNQAKRGKLQPNVHDPTSSVTSSGPEFTRLAQLTGDSKYYDAIDRVARFLQRTQNTTKVPGLWPTFLDMEFGDLTLENDFTLGALADSTYEYLAKMHVIVGGLEPMYETMYRQAMATVIDNLLFRPMLPEQDDILFTGDLSVDAATGEKTLPGDSQHLACFAGGLFGLGGKIFGIQEHVDIGGRIAKGCAWAYDAMPTGVMPELFSLFPCTSLDGCAWDEDKWELKGNATLARGFQNVDDARYLLRPEAIESIFVMYRITGDEQYQETAWRMFQSIRNATETDLAFSSISAVTTAGGTAKIDSMESFWTAETLKYFYLVFAPPDLISLDQYVLNTEAHPLLRPTGATGS</sequence>
<keyword evidence="12" id="KW-1185">Reference proteome</keyword>
<keyword evidence="10" id="KW-0812">Transmembrane</keyword>
<evidence type="ECO:0000313" key="11">
    <source>
        <dbReference type="EMBL" id="KAI1870988.1"/>
    </source>
</evidence>
<evidence type="ECO:0000256" key="7">
    <source>
        <dbReference type="PIRSR" id="PIRSR601382-2"/>
    </source>
</evidence>
<dbReference type="AlphaFoldDB" id="A0A9Q0AR60"/>
<feature type="active site" evidence="6">
    <location>
        <position position="327"/>
    </location>
</feature>
<dbReference type="FunFam" id="1.50.10.10:FF:000037">
    <property type="entry name" value="alpha-1,2-Mannosidase"/>
    <property type="match status" value="1"/>
</dbReference>
<evidence type="ECO:0000256" key="10">
    <source>
        <dbReference type="SAM" id="Phobius"/>
    </source>
</evidence>
<dbReference type="EC" id="3.2.1.-" evidence="9"/>
<keyword evidence="7" id="KW-0479">Metal-binding</keyword>
<dbReference type="GO" id="GO:0004571">
    <property type="term" value="F:mannosyl-oligosaccharide 1,2-alpha-mannosidase activity"/>
    <property type="evidence" value="ECO:0007669"/>
    <property type="project" value="InterPro"/>
</dbReference>
<dbReference type="Pfam" id="PF01532">
    <property type="entry name" value="Glyco_hydro_47"/>
    <property type="match status" value="1"/>
</dbReference>
<dbReference type="GO" id="GO:0005975">
    <property type="term" value="P:carbohydrate metabolic process"/>
    <property type="evidence" value="ECO:0007669"/>
    <property type="project" value="InterPro"/>
</dbReference>
<dbReference type="GO" id="GO:0036503">
    <property type="term" value="P:ERAD pathway"/>
    <property type="evidence" value="ECO:0007669"/>
    <property type="project" value="UniProtKB-ARBA"/>
</dbReference>
<dbReference type="PANTHER" id="PTHR11742">
    <property type="entry name" value="MANNOSYL-OLIGOSACCHARIDE ALPHA-1,2-MANNOSIDASE-RELATED"/>
    <property type="match status" value="1"/>
</dbReference>
<dbReference type="InterPro" id="IPR036026">
    <property type="entry name" value="Seven-hairpin_glycosidases"/>
</dbReference>
<dbReference type="GO" id="GO:0005509">
    <property type="term" value="F:calcium ion binding"/>
    <property type="evidence" value="ECO:0007669"/>
    <property type="project" value="InterPro"/>
</dbReference>
<feature type="transmembrane region" description="Helical" evidence="10">
    <location>
        <begin position="27"/>
        <end position="45"/>
    </location>
</feature>
<keyword evidence="7" id="KW-0106">Calcium</keyword>
<dbReference type="SUPFAM" id="SSF48225">
    <property type="entry name" value="Seven-hairpin glycosidases"/>
    <property type="match status" value="1"/>
</dbReference>
<feature type="binding site" evidence="7">
    <location>
        <position position="575"/>
    </location>
    <ligand>
        <name>Ca(2+)</name>
        <dbReference type="ChEBI" id="CHEBI:29108"/>
    </ligand>
</feature>
<organism evidence="11 12">
    <name type="scientific">Neoarthrinium moseri</name>
    <dbReference type="NCBI Taxonomy" id="1658444"/>
    <lineage>
        <taxon>Eukaryota</taxon>
        <taxon>Fungi</taxon>
        <taxon>Dikarya</taxon>
        <taxon>Ascomycota</taxon>
        <taxon>Pezizomycotina</taxon>
        <taxon>Sordariomycetes</taxon>
        <taxon>Xylariomycetidae</taxon>
        <taxon>Amphisphaeriales</taxon>
        <taxon>Apiosporaceae</taxon>
        <taxon>Neoarthrinium</taxon>
    </lineage>
</organism>
<feature type="active site" description="Proton donor" evidence="6">
    <location>
        <position position="443"/>
    </location>
</feature>
<dbReference type="EMBL" id="JAFIMR010000013">
    <property type="protein sequence ID" value="KAI1870988.1"/>
    <property type="molecule type" value="Genomic_DNA"/>
</dbReference>
<keyword evidence="4 9" id="KW-0378">Hydrolase</keyword>
<feature type="active site" evidence="6">
    <location>
        <position position="488"/>
    </location>
</feature>
<keyword evidence="5 8" id="KW-1015">Disulfide bond</keyword>
<dbReference type="GO" id="GO:0005783">
    <property type="term" value="C:endoplasmic reticulum"/>
    <property type="evidence" value="ECO:0007669"/>
    <property type="project" value="TreeGrafter"/>
</dbReference>
<dbReference type="PRINTS" id="PR00747">
    <property type="entry name" value="GLYHDRLASE47"/>
</dbReference>
<comment type="pathway">
    <text evidence="2">Protein modification; protein glycosylation.</text>
</comment>
<dbReference type="InterPro" id="IPR001382">
    <property type="entry name" value="Glyco_hydro_47"/>
</dbReference>
<keyword evidence="10" id="KW-0472">Membrane</keyword>
<keyword evidence="9" id="KW-0326">Glycosidase</keyword>
<dbReference type="Gene3D" id="1.50.10.10">
    <property type="match status" value="1"/>
</dbReference>
<dbReference type="GO" id="GO:0016020">
    <property type="term" value="C:membrane"/>
    <property type="evidence" value="ECO:0007669"/>
    <property type="project" value="InterPro"/>
</dbReference>
<evidence type="ECO:0000256" key="3">
    <source>
        <dbReference type="ARBA" id="ARBA00007658"/>
    </source>
</evidence>
<comment type="caution">
    <text evidence="11">The sequence shown here is derived from an EMBL/GenBank/DDBJ whole genome shotgun (WGS) entry which is preliminary data.</text>
</comment>
<keyword evidence="10" id="KW-1133">Transmembrane helix</keyword>